<keyword evidence="2" id="KW-1185">Reference proteome</keyword>
<sequence length="151" mass="17092">MVHLFKIETNCLGEFRMGVCGHGLSVICRNGRFSALRDVIVFASSDPDSPPVATDLSTDDRYLVVNGEFATYVFDLDEMKISLYRATVHGDEGVWCEENPIQGKEVAHFNTQSGRHYYIQFPFVGDAEFNNVWSQYLAKRLVQISAMKNET</sequence>
<dbReference type="RefSeq" id="WP_207164059.1">
    <property type="nucleotide sequence ID" value="NZ_CP071382.1"/>
</dbReference>
<organism evidence="1 2">
    <name type="scientific">Geobacter benzoatilyticus</name>
    <dbReference type="NCBI Taxonomy" id="2815309"/>
    <lineage>
        <taxon>Bacteria</taxon>
        <taxon>Pseudomonadati</taxon>
        <taxon>Thermodesulfobacteriota</taxon>
        <taxon>Desulfuromonadia</taxon>
        <taxon>Geobacterales</taxon>
        <taxon>Geobacteraceae</taxon>
        <taxon>Geobacter</taxon>
    </lineage>
</organism>
<evidence type="ECO:0000313" key="1">
    <source>
        <dbReference type="EMBL" id="QSV46277.1"/>
    </source>
</evidence>
<reference evidence="1 2" key="1">
    <citation type="submission" date="2021-03" db="EMBL/GenBank/DDBJ databases">
        <title>Geobacter metallireducens gen. nov. sp. nov., a microorganism capable of coupling the complete oxidation of organic compounds to the reduction of iron and other metals.</title>
        <authorList>
            <person name="Li Y."/>
        </authorList>
    </citation>
    <scope>NUCLEOTIDE SEQUENCE [LARGE SCALE GENOMIC DNA]</scope>
    <source>
        <strain evidence="1 2">Jerry-YX</strain>
    </source>
</reference>
<proteinExistence type="predicted"/>
<dbReference type="EMBL" id="CP071382">
    <property type="protein sequence ID" value="QSV46277.1"/>
    <property type="molecule type" value="Genomic_DNA"/>
</dbReference>
<dbReference type="Proteomes" id="UP000663651">
    <property type="component" value="Chromosome"/>
</dbReference>
<evidence type="ECO:0000313" key="2">
    <source>
        <dbReference type="Proteomes" id="UP000663651"/>
    </source>
</evidence>
<accession>A0ABX7Q520</accession>
<gene>
    <name evidence="1" type="ORF">JZM60_03080</name>
</gene>
<name>A0ABX7Q520_9BACT</name>
<protein>
    <submittedName>
        <fullName evidence="1">Uncharacterized protein</fullName>
    </submittedName>
</protein>